<dbReference type="Gene3D" id="2.60.40.10">
    <property type="entry name" value="Immunoglobulins"/>
    <property type="match status" value="1"/>
</dbReference>
<dbReference type="Pfam" id="PF02368">
    <property type="entry name" value="Big_2"/>
    <property type="match status" value="1"/>
</dbReference>
<dbReference type="Proteomes" id="UP000518255">
    <property type="component" value="Unassembled WGS sequence"/>
</dbReference>
<dbReference type="RefSeq" id="WP_182581238.1">
    <property type="nucleotide sequence ID" value="NZ_JACIUY010000059.1"/>
</dbReference>
<dbReference type="SMART" id="SM00635">
    <property type="entry name" value="BID_2"/>
    <property type="match status" value="1"/>
</dbReference>
<dbReference type="SUPFAM" id="SSF49265">
    <property type="entry name" value="Fibronectin type III"/>
    <property type="match status" value="1"/>
</dbReference>
<dbReference type="Gene3D" id="2.60.40.1080">
    <property type="match status" value="1"/>
</dbReference>
<dbReference type="InterPro" id="IPR003343">
    <property type="entry name" value="Big_2"/>
</dbReference>
<dbReference type="PROSITE" id="PS50853">
    <property type="entry name" value="FN3"/>
    <property type="match status" value="1"/>
</dbReference>
<comment type="caution">
    <text evidence="2">The sequence shown here is derived from an EMBL/GenBank/DDBJ whole genome shotgun (WGS) entry which is preliminary data.</text>
</comment>
<dbReference type="SUPFAM" id="SSF49373">
    <property type="entry name" value="Invasin/intimin cell-adhesion fragments"/>
    <property type="match status" value="1"/>
</dbReference>
<gene>
    <name evidence="2" type="ORF">H5R63_06160</name>
</gene>
<dbReference type="InterPro" id="IPR008964">
    <property type="entry name" value="Invasin/intimin_cell_adhesion"/>
</dbReference>
<evidence type="ECO:0000313" key="3">
    <source>
        <dbReference type="Proteomes" id="UP000518255"/>
    </source>
</evidence>
<dbReference type="InterPro" id="IPR003961">
    <property type="entry name" value="FN3_dom"/>
</dbReference>
<protein>
    <submittedName>
        <fullName evidence="2">Ig-like domain-containing protein</fullName>
    </submittedName>
</protein>
<dbReference type="EMBL" id="JACIUY010000059">
    <property type="protein sequence ID" value="MBB1086363.1"/>
    <property type="molecule type" value="Genomic_DNA"/>
</dbReference>
<evidence type="ECO:0000313" key="2">
    <source>
        <dbReference type="EMBL" id="MBB1086363.1"/>
    </source>
</evidence>
<dbReference type="AlphaFoldDB" id="A0A7W3TZW5"/>
<evidence type="ECO:0000259" key="1">
    <source>
        <dbReference type="PROSITE" id="PS50853"/>
    </source>
</evidence>
<dbReference type="InterPro" id="IPR013783">
    <property type="entry name" value="Ig-like_fold"/>
</dbReference>
<proteinExistence type="predicted"/>
<accession>A0A7W3TZW5</accession>
<feature type="domain" description="Fibronectin type-III" evidence="1">
    <location>
        <begin position="1"/>
        <end position="64"/>
    </location>
</feature>
<name>A0A7W3TZW5_9LACO</name>
<dbReference type="InterPro" id="IPR036116">
    <property type="entry name" value="FN3_sf"/>
</dbReference>
<reference evidence="2 3" key="1">
    <citation type="submission" date="2020-07" db="EMBL/GenBank/DDBJ databases">
        <title>Description of Limosilactobacillus balticus sp. nov., Limosilactobacillus agrestis sp. nov., Limosilactobacillus albertensis sp. nov., Limosilactobacillus rudii sp. nov., Limosilactobacillus fastidiosus sp. nov., five novel Limosilactobacillus species isolated from the vertebrate gastrointestinal tract, and proposal of 6 subspecies of Limosilactobacillus reuteri adapted to the gastrointestinal tract of specific vertebrate hosts.</title>
        <authorList>
            <person name="Li F."/>
            <person name="Cheng C."/>
            <person name="Zheng J."/>
            <person name="Quevedo R.M."/>
            <person name="Li J."/>
            <person name="Roos S."/>
            <person name="Gaenzle M.G."/>
            <person name="Walter J."/>
        </authorList>
    </citation>
    <scope>NUCLEOTIDE SEQUENCE [LARGE SCALE GENOMIC DNA]</scope>
    <source>
        <strain evidence="2 3">WF-MA3-C</strain>
    </source>
</reference>
<dbReference type="CDD" id="cd00063">
    <property type="entry name" value="FN3"/>
    <property type="match status" value="1"/>
</dbReference>
<organism evidence="2 3">
    <name type="scientific">Limosilactobacillus fastidiosus</name>
    <dbReference type="NCBI Taxonomy" id="2759855"/>
    <lineage>
        <taxon>Bacteria</taxon>
        <taxon>Bacillati</taxon>
        <taxon>Bacillota</taxon>
        <taxon>Bacilli</taxon>
        <taxon>Lactobacillales</taxon>
        <taxon>Lactobacillaceae</taxon>
        <taxon>Limosilactobacillus</taxon>
    </lineage>
</organism>
<sequence>MKFYIYQGVGTDGELKKIAEVENKKEYTATGLTANSTYRFAVSSYNGLRESTKSNVITVKTSAIPVQGITLAIDKTALEVGGTAKVTVTITPANETDGAAVLTSSNTQVATVDGAGNVKAIAPGTATITAKIGEKVSNVISLTVYEALVNVTSLAASNVTPNSLDLSWD</sequence>